<organism evidence="9 10">
    <name type="scientific">Duganella phyllosphaerae</name>
    <dbReference type="NCBI Taxonomy" id="762836"/>
    <lineage>
        <taxon>Bacteria</taxon>
        <taxon>Pseudomonadati</taxon>
        <taxon>Pseudomonadota</taxon>
        <taxon>Betaproteobacteria</taxon>
        <taxon>Burkholderiales</taxon>
        <taxon>Oxalobacteraceae</taxon>
        <taxon>Telluria group</taxon>
        <taxon>Duganella</taxon>
    </lineage>
</organism>
<feature type="signal peptide" evidence="7">
    <location>
        <begin position="1"/>
        <end position="19"/>
    </location>
</feature>
<dbReference type="EMBL" id="LROM01000084">
    <property type="protein sequence ID" value="OFA00224.1"/>
    <property type="molecule type" value="Genomic_DNA"/>
</dbReference>
<proteinExistence type="predicted"/>
<feature type="domain" description="Peptidase M28" evidence="8">
    <location>
        <begin position="300"/>
        <end position="520"/>
    </location>
</feature>
<evidence type="ECO:0000256" key="6">
    <source>
        <dbReference type="ARBA" id="ARBA00022833"/>
    </source>
</evidence>
<reference evidence="10" key="1">
    <citation type="journal article" date="2016" name="Front. Microbiol.">
        <title>Molecular Keys to the Janthinobacterium and Duganella spp. Interaction with the Plant Pathogen Fusarium graminearum.</title>
        <authorList>
            <person name="Haack F.S."/>
            <person name="Poehlein A."/>
            <person name="Kroger C."/>
            <person name="Voigt C.A."/>
            <person name="Piepenbring M."/>
            <person name="Bode H.B."/>
            <person name="Daniel R."/>
            <person name="Schafer W."/>
            <person name="Streit W.R."/>
        </authorList>
    </citation>
    <scope>NUCLEOTIDE SEQUENCE [LARGE SCALE GENOMIC DNA]</scope>
    <source>
        <strain evidence="10">T54</strain>
    </source>
</reference>
<dbReference type="GO" id="GO:0008235">
    <property type="term" value="F:metalloexopeptidase activity"/>
    <property type="evidence" value="ECO:0007669"/>
    <property type="project" value="InterPro"/>
</dbReference>
<dbReference type="AlphaFoldDB" id="A0A1E7WME5"/>
<evidence type="ECO:0000256" key="2">
    <source>
        <dbReference type="ARBA" id="ARBA00022670"/>
    </source>
</evidence>
<dbReference type="SUPFAM" id="SSF53187">
    <property type="entry name" value="Zn-dependent exopeptidases"/>
    <property type="match status" value="1"/>
</dbReference>
<evidence type="ECO:0000256" key="5">
    <source>
        <dbReference type="ARBA" id="ARBA00022801"/>
    </source>
</evidence>
<dbReference type="PANTHER" id="PTHR12147">
    <property type="entry name" value="METALLOPEPTIDASE M28 FAMILY MEMBER"/>
    <property type="match status" value="1"/>
</dbReference>
<dbReference type="GO" id="GO:0006508">
    <property type="term" value="P:proteolysis"/>
    <property type="evidence" value="ECO:0007669"/>
    <property type="project" value="UniProtKB-KW"/>
</dbReference>
<dbReference type="PATRIC" id="fig|762836.4.peg.2506"/>
<dbReference type="RefSeq" id="WP_070248395.1">
    <property type="nucleotide sequence ID" value="NZ_LROM01000084.1"/>
</dbReference>
<evidence type="ECO:0000256" key="7">
    <source>
        <dbReference type="SAM" id="SignalP"/>
    </source>
</evidence>
<dbReference type="InterPro" id="IPR046450">
    <property type="entry name" value="PA_dom_sf"/>
</dbReference>
<gene>
    <name evidence="9" type="ORF">DUPY_24280</name>
</gene>
<evidence type="ECO:0000256" key="1">
    <source>
        <dbReference type="ARBA" id="ARBA00022438"/>
    </source>
</evidence>
<keyword evidence="1 9" id="KW-0031">Aminopeptidase</keyword>
<keyword evidence="4 7" id="KW-0732">Signal</keyword>
<dbReference type="Pfam" id="PF04389">
    <property type="entry name" value="Peptidase_M28"/>
    <property type="match status" value="1"/>
</dbReference>
<evidence type="ECO:0000259" key="8">
    <source>
        <dbReference type="Pfam" id="PF04389"/>
    </source>
</evidence>
<keyword evidence="2" id="KW-0645">Protease</keyword>
<dbReference type="InterPro" id="IPR007484">
    <property type="entry name" value="Peptidase_M28"/>
</dbReference>
<sequence length="546" mass="59532">MKLLLSAALVASCISSSLAATPADQPSPAARRAIDSASWLAHVTTLSSDQFEGRAPGTPGEKLTTDYLQQQFKQLGLAPGNPDGSYVQAVPVAAISSYPTLSYTVGGKPTQLKFGDDYVAWSARPQKEVDLHGSELVFVGYGVQAPALLWDDYKGIDVKGKTLVMLIGEPPGAKGFGGGASQAGGYYGRWAYKFEMAARLGAAGALLIHDPKTAGASYEVVRNTWTNENFFLDSQAPNPDFPLVPGWLHHDRARALVTAAGFDLDKLTRQAGKRDFHPVPLGATLNFTEVNAWRTVATSNVVARIEGSDPQLKHEVVLYSAHWDHFGIDETLPGPRPQQIFHGALDNAAGVAALLEIAKAYQALPVAPKRTIVFLATTAEERGQLGARHYARQPLYPLKNTVVNLNIHGINVWGRTRSVQLRGMGKSSADDVVAAVARRQGRALRPEGPLEFGNMYRGDQFEFARVGVPVVTLGDSLDYVGRPPAWGQEKQMRYHAQVYHTVHDVVDPKWDLRGAVQDMNLLFEAGYRFAQGKDGPVWREKVEFRR</sequence>
<dbReference type="SUPFAM" id="SSF52025">
    <property type="entry name" value="PA domain"/>
    <property type="match status" value="1"/>
</dbReference>
<dbReference type="GO" id="GO:0004177">
    <property type="term" value="F:aminopeptidase activity"/>
    <property type="evidence" value="ECO:0007669"/>
    <property type="project" value="UniProtKB-KW"/>
</dbReference>
<keyword evidence="3" id="KW-0479">Metal-binding</keyword>
<evidence type="ECO:0000313" key="10">
    <source>
        <dbReference type="Proteomes" id="UP000175989"/>
    </source>
</evidence>
<name>A0A1E7WME5_9BURK</name>
<dbReference type="GO" id="GO:0046872">
    <property type="term" value="F:metal ion binding"/>
    <property type="evidence" value="ECO:0007669"/>
    <property type="project" value="UniProtKB-KW"/>
</dbReference>
<dbReference type="Gene3D" id="3.40.630.10">
    <property type="entry name" value="Zn peptidases"/>
    <property type="match status" value="1"/>
</dbReference>
<protein>
    <submittedName>
        <fullName evidence="9">Alkaline phosphatase isozyme conversion aminopeptidase</fullName>
    </submittedName>
</protein>
<keyword evidence="5" id="KW-0378">Hydrolase</keyword>
<dbReference type="PANTHER" id="PTHR12147:SF56">
    <property type="entry name" value="AMINOPEPTIDASE YDR415C-RELATED"/>
    <property type="match status" value="1"/>
</dbReference>
<evidence type="ECO:0000256" key="3">
    <source>
        <dbReference type="ARBA" id="ARBA00022723"/>
    </source>
</evidence>
<dbReference type="Gene3D" id="3.50.30.30">
    <property type="match status" value="1"/>
</dbReference>
<keyword evidence="6" id="KW-0862">Zinc</keyword>
<dbReference type="Proteomes" id="UP000175989">
    <property type="component" value="Unassembled WGS sequence"/>
</dbReference>
<dbReference type="InterPro" id="IPR045175">
    <property type="entry name" value="M28_fam"/>
</dbReference>
<accession>A0A1E7WME5</accession>
<dbReference type="OrthoDB" id="9778250at2"/>
<keyword evidence="10" id="KW-1185">Reference proteome</keyword>
<comment type="caution">
    <text evidence="9">The sequence shown here is derived from an EMBL/GenBank/DDBJ whole genome shotgun (WGS) entry which is preliminary data.</text>
</comment>
<feature type="chain" id="PRO_5009207368" evidence="7">
    <location>
        <begin position="20"/>
        <end position="546"/>
    </location>
</feature>
<evidence type="ECO:0000313" key="9">
    <source>
        <dbReference type="EMBL" id="OFA00224.1"/>
    </source>
</evidence>
<evidence type="ECO:0000256" key="4">
    <source>
        <dbReference type="ARBA" id="ARBA00022729"/>
    </source>
</evidence>